<name>A0AAV2I025_LYMST</name>
<dbReference type="Proteomes" id="UP001497497">
    <property type="component" value="Unassembled WGS sequence"/>
</dbReference>
<feature type="non-terminal residue" evidence="1">
    <location>
        <position position="1"/>
    </location>
</feature>
<keyword evidence="2" id="KW-1185">Reference proteome</keyword>
<evidence type="ECO:0000313" key="2">
    <source>
        <dbReference type="Proteomes" id="UP001497497"/>
    </source>
</evidence>
<reference evidence="1 2" key="1">
    <citation type="submission" date="2024-04" db="EMBL/GenBank/DDBJ databases">
        <authorList>
            <consortium name="Genoscope - CEA"/>
            <person name="William W."/>
        </authorList>
    </citation>
    <scope>NUCLEOTIDE SEQUENCE [LARGE SCALE GENOMIC DNA]</scope>
</reference>
<comment type="caution">
    <text evidence="1">The sequence shown here is derived from an EMBL/GenBank/DDBJ whole genome shotgun (WGS) entry which is preliminary data.</text>
</comment>
<sequence length="49" mass="5245">TSEISIGDYFPKGTVIPASGLKLFTKYGPDGLEVILKFDFSDNNTGCTS</sequence>
<evidence type="ECO:0000313" key="1">
    <source>
        <dbReference type="EMBL" id="CAL1539151.1"/>
    </source>
</evidence>
<accession>A0AAV2I025</accession>
<proteinExistence type="predicted"/>
<protein>
    <submittedName>
        <fullName evidence="1">Uncharacterized protein</fullName>
    </submittedName>
</protein>
<organism evidence="1 2">
    <name type="scientific">Lymnaea stagnalis</name>
    <name type="common">Great pond snail</name>
    <name type="synonym">Helix stagnalis</name>
    <dbReference type="NCBI Taxonomy" id="6523"/>
    <lineage>
        <taxon>Eukaryota</taxon>
        <taxon>Metazoa</taxon>
        <taxon>Spiralia</taxon>
        <taxon>Lophotrochozoa</taxon>
        <taxon>Mollusca</taxon>
        <taxon>Gastropoda</taxon>
        <taxon>Heterobranchia</taxon>
        <taxon>Euthyneura</taxon>
        <taxon>Panpulmonata</taxon>
        <taxon>Hygrophila</taxon>
        <taxon>Lymnaeoidea</taxon>
        <taxon>Lymnaeidae</taxon>
        <taxon>Lymnaea</taxon>
    </lineage>
</organism>
<dbReference type="AlphaFoldDB" id="A0AAV2I025"/>
<gene>
    <name evidence="1" type="ORF">GSLYS_00012972001</name>
</gene>
<dbReference type="EMBL" id="CAXITT010000328">
    <property type="protein sequence ID" value="CAL1539151.1"/>
    <property type="molecule type" value="Genomic_DNA"/>
</dbReference>